<dbReference type="InterPro" id="IPR008949">
    <property type="entry name" value="Isoprenoid_synthase_dom_sf"/>
</dbReference>
<feature type="non-terminal residue" evidence="1">
    <location>
        <position position="74"/>
    </location>
</feature>
<proteinExistence type="predicted"/>
<dbReference type="EMBL" id="BARS01028032">
    <property type="protein sequence ID" value="GAG03725.1"/>
    <property type="molecule type" value="Genomic_DNA"/>
</dbReference>
<protein>
    <recommendedName>
        <fullName evidence="2">Squalene synthase HpnD</fullName>
    </recommendedName>
</protein>
<gene>
    <name evidence="1" type="ORF">S01H1_43972</name>
</gene>
<dbReference type="Pfam" id="PF00494">
    <property type="entry name" value="SQS_PSY"/>
    <property type="match status" value="1"/>
</dbReference>
<evidence type="ECO:0008006" key="2">
    <source>
        <dbReference type="Google" id="ProtNLM"/>
    </source>
</evidence>
<evidence type="ECO:0000313" key="1">
    <source>
        <dbReference type="EMBL" id="GAG03725.1"/>
    </source>
</evidence>
<sequence>MDLADGYRHCRIITKKMARNFYYAFLFLPRPKREALYAVYAFCHSCDAIADGELSVDQKLTMLNGYLEDLHRIE</sequence>
<dbReference type="GO" id="GO:0016765">
    <property type="term" value="F:transferase activity, transferring alkyl or aryl (other than methyl) groups"/>
    <property type="evidence" value="ECO:0007669"/>
    <property type="project" value="UniProtKB-ARBA"/>
</dbReference>
<accession>X0UDP4</accession>
<reference evidence="1" key="1">
    <citation type="journal article" date="2014" name="Front. Microbiol.">
        <title>High frequency of phylogenetically diverse reductive dehalogenase-homologous genes in deep subseafloor sedimentary metagenomes.</title>
        <authorList>
            <person name="Kawai M."/>
            <person name="Futagami T."/>
            <person name="Toyoda A."/>
            <person name="Takaki Y."/>
            <person name="Nishi S."/>
            <person name="Hori S."/>
            <person name="Arai W."/>
            <person name="Tsubouchi T."/>
            <person name="Morono Y."/>
            <person name="Uchiyama I."/>
            <person name="Ito T."/>
            <person name="Fujiyama A."/>
            <person name="Inagaki F."/>
            <person name="Takami H."/>
        </authorList>
    </citation>
    <scope>NUCLEOTIDE SEQUENCE</scope>
    <source>
        <strain evidence="1">Expedition CK06-06</strain>
    </source>
</reference>
<dbReference type="Gene3D" id="1.10.600.10">
    <property type="entry name" value="Farnesyl Diphosphate Synthase"/>
    <property type="match status" value="1"/>
</dbReference>
<dbReference type="PANTHER" id="PTHR31480">
    <property type="entry name" value="BIFUNCTIONAL LYCOPENE CYCLASE/PHYTOENE SYNTHASE"/>
    <property type="match status" value="1"/>
</dbReference>
<name>X0UDP4_9ZZZZ</name>
<dbReference type="SUPFAM" id="SSF48576">
    <property type="entry name" value="Terpenoid synthases"/>
    <property type="match status" value="1"/>
</dbReference>
<comment type="caution">
    <text evidence="1">The sequence shown here is derived from an EMBL/GenBank/DDBJ whole genome shotgun (WGS) entry which is preliminary data.</text>
</comment>
<organism evidence="1">
    <name type="scientific">marine sediment metagenome</name>
    <dbReference type="NCBI Taxonomy" id="412755"/>
    <lineage>
        <taxon>unclassified sequences</taxon>
        <taxon>metagenomes</taxon>
        <taxon>ecological metagenomes</taxon>
    </lineage>
</organism>
<dbReference type="AlphaFoldDB" id="X0UDP4"/>
<dbReference type="InterPro" id="IPR002060">
    <property type="entry name" value="Squ/phyt_synthse"/>
</dbReference>